<organism evidence="1 2">
    <name type="scientific">Parascaris univalens</name>
    <name type="common">Nematode worm</name>
    <dbReference type="NCBI Taxonomy" id="6257"/>
    <lineage>
        <taxon>Eukaryota</taxon>
        <taxon>Metazoa</taxon>
        <taxon>Ecdysozoa</taxon>
        <taxon>Nematoda</taxon>
        <taxon>Chromadorea</taxon>
        <taxon>Rhabditida</taxon>
        <taxon>Spirurina</taxon>
        <taxon>Ascaridomorpha</taxon>
        <taxon>Ascaridoidea</taxon>
        <taxon>Ascarididae</taxon>
        <taxon>Parascaris</taxon>
    </lineage>
</organism>
<name>A0A915A754_PARUN</name>
<reference evidence="2" key="1">
    <citation type="submission" date="2022-11" db="UniProtKB">
        <authorList>
            <consortium name="WormBaseParasite"/>
        </authorList>
    </citation>
    <scope>IDENTIFICATION</scope>
</reference>
<evidence type="ECO:0000313" key="2">
    <source>
        <dbReference type="WBParaSite" id="PgR001X_g208_t01"/>
    </source>
</evidence>
<protein>
    <submittedName>
        <fullName evidence="2">Uncharacterized protein</fullName>
    </submittedName>
</protein>
<evidence type="ECO:0000313" key="1">
    <source>
        <dbReference type="Proteomes" id="UP000887569"/>
    </source>
</evidence>
<accession>A0A915A754</accession>
<dbReference type="WBParaSite" id="PgR001X_g208_t01">
    <property type="protein sequence ID" value="PgR001X_g208_t01"/>
    <property type="gene ID" value="PgR001X_g208"/>
</dbReference>
<dbReference type="Proteomes" id="UP000887569">
    <property type="component" value="Unplaced"/>
</dbReference>
<proteinExistence type="predicted"/>
<sequence>VSLELLIFVAYDTVCYRADKASQRLLSSPLKSYTHRRESSTPLCCY</sequence>
<keyword evidence="1" id="KW-1185">Reference proteome</keyword>
<dbReference type="AlphaFoldDB" id="A0A915A754"/>